<dbReference type="Pfam" id="PF00271">
    <property type="entry name" value="Helicase_C"/>
    <property type="match status" value="1"/>
</dbReference>
<dbReference type="OrthoDB" id="9808889at2"/>
<evidence type="ECO:0000256" key="5">
    <source>
        <dbReference type="ARBA" id="ARBA00038437"/>
    </source>
</evidence>
<keyword evidence="3 7" id="KW-0347">Helicase</keyword>
<feature type="domain" description="Helicase ATP-binding" evidence="8">
    <location>
        <begin position="32"/>
        <end position="206"/>
    </location>
</feature>
<dbReference type="InterPro" id="IPR044742">
    <property type="entry name" value="DEAD/DEAH_RhlB"/>
</dbReference>
<dbReference type="InterPro" id="IPR000629">
    <property type="entry name" value="RNA-helicase_DEAD-box_CS"/>
</dbReference>
<dbReference type="GO" id="GO:0003676">
    <property type="term" value="F:nucleic acid binding"/>
    <property type="evidence" value="ECO:0007669"/>
    <property type="project" value="InterPro"/>
</dbReference>
<dbReference type="PROSITE" id="PS51194">
    <property type="entry name" value="HELICASE_CTER"/>
    <property type="match status" value="1"/>
</dbReference>
<name>A0A2V1H0A7_9GAMM</name>
<dbReference type="Pfam" id="PF00270">
    <property type="entry name" value="DEAD"/>
    <property type="match status" value="1"/>
</dbReference>
<dbReference type="InterPro" id="IPR027417">
    <property type="entry name" value="P-loop_NTPase"/>
</dbReference>
<protein>
    <submittedName>
        <fullName evidence="11">DEAD/DEAH box helicase</fullName>
    </submittedName>
</protein>
<dbReference type="Gene3D" id="3.40.50.300">
    <property type="entry name" value="P-loop containing nucleotide triphosphate hydrolases"/>
    <property type="match status" value="2"/>
</dbReference>
<comment type="caution">
    <text evidence="11">The sequence shown here is derived from an EMBL/GenBank/DDBJ whole genome shotgun (WGS) entry which is preliminary data.</text>
</comment>
<dbReference type="SMART" id="SM00487">
    <property type="entry name" value="DEXDc"/>
    <property type="match status" value="1"/>
</dbReference>
<dbReference type="CDD" id="cd18787">
    <property type="entry name" value="SF2_C_DEAD"/>
    <property type="match status" value="1"/>
</dbReference>
<evidence type="ECO:0000256" key="6">
    <source>
        <dbReference type="PROSITE-ProRule" id="PRU00552"/>
    </source>
</evidence>
<keyword evidence="1 7" id="KW-0547">Nucleotide-binding</keyword>
<evidence type="ECO:0000313" key="12">
    <source>
        <dbReference type="Proteomes" id="UP000244906"/>
    </source>
</evidence>
<evidence type="ECO:0000259" key="8">
    <source>
        <dbReference type="PROSITE" id="PS51192"/>
    </source>
</evidence>
<dbReference type="GO" id="GO:0005524">
    <property type="term" value="F:ATP binding"/>
    <property type="evidence" value="ECO:0007669"/>
    <property type="project" value="UniProtKB-KW"/>
</dbReference>
<evidence type="ECO:0000259" key="9">
    <source>
        <dbReference type="PROSITE" id="PS51194"/>
    </source>
</evidence>
<feature type="short sequence motif" description="Q motif" evidence="6">
    <location>
        <begin position="1"/>
        <end position="29"/>
    </location>
</feature>
<evidence type="ECO:0000313" key="11">
    <source>
        <dbReference type="EMBL" id="PVZ69041.1"/>
    </source>
</evidence>
<gene>
    <name evidence="11" type="ORF">DC094_10955</name>
</gene>
<dbReference type="PROSITE" id="PS51192">
    <property type="entry name" value="HELICASE_ATP_BIND_1"/>
    <property type="match status" value="1"/>
</dbReference>
<evidence type="ECO:0000259" key="10">
    <source>
        <dbReference type="PROSITE" id="PS51195"/>
    </source>
</evidence>
<dbReference type="GO" id="GO:0005829">
    <property type="term" value="C:cytosol"/>
    <property type="evidence" value="ECO:0007669"/>
    <property type="project" value="TreeGrafter"/>
</dbReference>
<sequence>MSFSKLGLCDPIIKAVTNLGYTEPTAVQKQAIPAILLGKNVLAASQTGTGKTASFVLPLLEKLNQDRKLRGKRIRALIVTPTRELAVQVEASVAQYSKYLKLSSMAMYGGVDSEQQKQRLIEGVEILVATPGRLLDMAHQRALYFDELEVLVLDEADRMLDMGFIDDIKNIIERLPVKRQNLLFSATLNDEVRKLADGFSGDGFDSKSLYDDLEEITISPKSTAAESINQWLITIDKDTKSTLLSHLILERKWNQALIFIETKHGAAKLVSQLEKRGIKADCIHGDRSQVMREKTLADFKSGALQYLVSTGVAARGIDIGALERVVNYDLPFKPEEYIHRIGRTGRAGATGEAISFVAMGDFKNLCAIESRLDHVIQRKEIEGFTVRKTVPVSILNYVPKSKRPENR</sequence>
<dbReference type="InterPro" id="IPR014001">
    <property type="entry name" value="Helicase_ATP-bd"/>
</dbReference>
<dbReference type="Proteomes" id="UP000244906">
    <property type="component" value="Unassembled WGS sequence"/>
</dbReference>
<evidence type="ECO:0000256" key="1">
    <source>
        <dbReference type="ARBA" id="ARBA00022741"/>
    </source>
</evidence>
<dbReference type="PANTHER" id="PTHR47959">
    <property type="entry name" value="ATP-DEPENDENT RNA HELICASE RHLE-RELATED"/>
    <property type="match status" value="1"/>
</dbReference>
<feature type="domain" description="DEAD-box RNA helicase Q" evidence="10">
    <location>
        <begin position="1"/>
        <end position="29"/>
    </location>
</feature>
<accession>A0A2V1H0A7</accession>
<organism evidence="11 12">
    <name type="scientific">Pelagibaculum spongiae</name>
    <dbReference type="NCBI Taxonomy" id="2080658"/>
    <lineage>
        <taxon>Bacteria</taxon>
        <taxon>Pseudomonadati</taxon>
        <taxon>Pseudomonadota</taxon>
        <taxon>Gammaproteobacteria</taxon>
        <taxon>Oceanospirillales</taxon>
        <taxon>Pelagibaculum</taxon>
    </lineage>
</organism>
<keyword evidence="4 7" id="KW-0067">ATP-binding</keyword>
<dbReference type="PANTHER" id="PTHR47959:SF11">
    <property type="entry name" value="ATP-DEPENDENT RNA HELICASE DEAD BOX FAMILY"/>
    <property type="match status" value="1"/>
</dbReference>
<dbReference type="InterPro" id="IPR050079">
    <property type="entry name" value="DEAD_box_RNA_helicase"/>
</dbReference>
<dbReference type="AlphaFoldDB" id="A0A2V1H0A7"/>
<evidence type="ECO:0000256" key="4">
    <source>
        <dbReference type="ARBA" id="ARBA00022840"/>
    </source>
</evidence>
<dbReference type="InterPro" id="IPR001650">
    <property type="entry name" value="Helicase_C-like"/>
</dbReference>
<evidence type="ECO:0000256" key="3">
    <source>
        <dbReference type="ARBA" id="ARBA00022806"/>
    </source>
</evidence>
<dbReference type="EMBL" id="QDDL01000004">
    <property type="protein sequence ID" value="PVZ69041.1"/>
    <property type="molecule type" value="Genomic_DNA"/>
</dbReference>
<dbReference type="GO" id="GO:0016787">
    <property type="term" value="F:hydrolase activity"/>
    <property type="evidence" value="ECO:0007669"/>
    <property type="project" value="UniProtKB-KW"/>
</dbReference>
<keyword evidence="2 7" id="KW-0378">Hydrolase</keyword>
<proteinExistence type="inferred from homology"/>
<dbReference type="PROSITE" id="PS51195">
    <property type="entry name" value="Q_MOTIF"/>
    <property type="match status" value="1"/>
</dbReference>
<dbReference type="RefSeq" id="WP_116687423.1">
    <property type="nucleotide sequence ID" value="NZ_CAWNYD010000004.1"/>
</dbReference>
<feature type="domain" description="Helicase C-terminal" evidence="9">
    <location>
        <begin position="227"/>
        <end position="398"/>
    </location>
</feature>
<dbReference type="GO" id="GO:0003724">
    <property type="term" value="F:RNA helicase activity"/>
    <property type="evidence" value="ECO:0007669"/>
    <property type="project" value="InterPro"/>
</dbReference>
<dbReference type="PROSITE" id="PS00039">
    <property type="entry name" value="DEAD_ATP_HELICASE"/>
    <property type="match status" value="1"/>
</dbReference>
<dbReference type="CDD" id="cd00268">
    <property type="entry name" value="DEADc"/>
    <property type="match status" value="1"/>
</dbReference>
<reference evidence="11 12" key="1">
    <citation type="submission" date="2018-04" db="EMBL/GenBank/DDBJ databases">
        <title>Thalassorhabdus spongiae gen. nov., sp. nov., isolated from a marine sponge in South-West Iceland.</title>
        <authorList>
            <person name="Knobloch S."/>
            <person name="Daussin A."/>
            <person name="Johannsson R."/>
            <person name="Marteinsson V.T."/>
        </authorList>
    </citation>
    <scope>NUCLEOTIDE SEQUENCE [LARGE SCALE GENOMIC DNA]</scope>
    <source>
        <strain evidence="11 12">Hp12</strain>
    </source>
</reference>
<dbReference type="InterPro" id="IPR014014">
    <property type="entry name" value="RNA_helicase_DEAD_Q_motif"/>
</dbReference>
<dbReference type="InterPro" id="IPR011545">
    <property type="entry name" value="DEAD/DEAH_box_helicase_dom"/>
</dbReference>
<evidence type="ECO:0000256" key="2">
    <source>
        <dbReference type="ARBA" id="ARBA00022801"/>
    </source>
</evidence>
<evidence type="ECO:0000256" key="7">
    <source>
        <dbReference type="RuleBase" id="RU000492"/>
    </source>
</evidence>
<keyword evidence="12" id="KW-1185">Reference proteome</keyword>
<comment type="similarity">
    <text evidence="5 7">Belongs to the DEAD box helicase family.</text>
</comment>
<dbReference type="SMART" id="SM00490">
    <property type="entry name" value="HELICc"/>
    <property type="match status" value="1"/>
</dbReference>
<dbReference type="SUPFAM" id="SSF52540">
    <property type="entry name" value="P-loop containing nucleoside triphosphate hydrolases"/>
    <property type="match status" value="1"/>
</dbReference>